<dbReference type="InterPro" id="IPR025405">
    <property type="entry name" value="DUF4131"/>
</dbReference>
<dbReference type="InterPro" id="IPR004477">
    <property type="entry name" value="ComEC_N"/>
</dbReference>
<protein>
    <submittedName>
        <fullName evidence="9">ComEC/Rec2 family competence protein</fullName>
    </submittedName>
</protein>
<dbReference type="InterPro" id="IPR052159">
    <property type="entry name" value="Competence_DNA_uptake"/>
</dbReference>
<dbReference type="NCBIfam" id="TIGR00360">
    <property type="entry name" value="ComEC_N-term"/>
    <property type="match status" value="1"/>
</dbReference>
<evidence type="ECO:0000256" key="2">
    <source>
        <dbReference type="ARBA" id="ARBA00022475"/>
    </source>
</evidence>
<feature type="transmembrane region" description="Helical" evidence="6">
    <location>
        <begin position="298"/>
        <end position="315"/>
    </location>
</feature>
<evidence type="ECO:0000256" key="4">
    <source>
        <dbReference type="ARBA" id="ARBA00022989"/>
    </source>
</evidence>
<feature type="transmembrane region" description="Helical" evidence="6">
    <location>
        <begin position="260"/>
        <end position="286"/>
    </location>
</feature>
<evidence type="ECO:0000256" key="6">
    <source>
        <dbReference type="SAM" id="Phobius"/>
    </source>
</evidence>
<feature type="transmembrane region" description="Helical" evidence="6">
    <location>
        <begin position="492"/>
        <end position="511"/>
    </location>
</feature>
<evidence type="ECO:0000259" key="7">
    <source>
        <dbReference type="Pfam" id="PF03772"/>
    </source>
</evidence>
<feature type="domain" description="ComEC/Rec2-related protein" evidence="7">
    <location>
        <begin position="244"/>
        <end position="513"/>
    </location>
</feature>
<feature type="transmembrane region" description="Helical" evidence="6">
    <location>
        <begin position="58"/>
        <end position="78"/>
    </location>
</feature>
<name>A0ABU3CHD3_9FLAO</name>
<feature type="domain" description="DUF4131" evidence="8">
    <location>
        <begin position="32"/>
        <end position="200"/>
    </location>
</feature>
<dbReference type="EMBL" id="JAVRHO010000004">
    <property type="protein sequence ID" value="MDT0645764.1"/>
    <property type="molecule type" value="Genomic_DNA"/>
</dbReference>
<dbReference type="Proteomes" id="UP001245285">
    <property type="component" value="Unassembled WGS sequence"/>
</dbReference>
<sequence>MRFLNVTLIKLCLVFLLGILFGFYAEFSSGSIIVIFGSVLFFFIFTFIRATKNVFQDFFFGITAYLLFFAIGLVTVHLHEPKNQPNHYIHYSENVNSEDIIKVTITERLKDGFYAEKYIAEASEAYKNTSEEETLTRKKLTGRILINISKDLTELNLKVGDKLLIPAALEEINQPLNPHQFNYREYMKNLGVLRQTNISKQQIELLKDENWHFKAIAEKWRNKSISSLRTHSFQPEDMAIIQALILGNRREISAETYENYAAAGAVHILAVSGLHVGIILLILNWLLRPVEFFPKGRYLKMAIIVLLLWAFAFIAGLSPSVIRAVTMFSFLAIGMQLKRKTSTINTLFMSLLVLLLINPYYIFQVGFQLSYLAVFAIVTIQPKLDNLYSPKYKITDYFWKILSVSIAAQIGVLPLSLYYFHQFPGLFFLTNLVLLPFIGFILGVGILIIFLALINALPDFLADFYGSCIAAMNSFVDVVAAQEAFVLTDITFSALIAVLAYLLIVAGIMLIHKMNFKNLSFFLFAVIFLQCGLLFENYNYRQAEAVVFHKSRGTVLGFRNNEILTLYTSENIQPDKELFLKNYEVATKANTVTSNEMQSIYNFSGKKLLVVDSAAVYKIPDFEPNILLLTNSPKLNLDRLITELNLHQIIADGSNYSSYVEKWKQTAENKKIPFHYTGEKGAFIVSSKPE</sequence>
<feature type="transmembrane region" description="Helical" evidence="6">
    <location>
        <begin position="344"/>
        <end position="363"/>
    </location>
</feature>
<evidence type="ECO:0000256" key="3">
    <source>
        <dbReference type="ARBA" id="ARBA00022692"/>
    </source>
</evidence>
<dbReference type="RefSeq" id="WP_311493951.1">
    <property type="nucleotide sequence ID" value="NZ_JAVRHO010000004.1"/>
</dbReference>
<feature type="transmembrane region" description="Helical" evidence="6">
    <location>
        <begin position="7"/>
        <end position="25"/>
    </location>
</feature>
<dbReference type="PANTHER" id="PTHR30619:SF1">
    <property type="entry name" value="RECOMBINATION PROTEIN 2"/>
    <property type="match status" value="1"/>
</dbReference>
<keyword evidence="10" id="KW-1185">Reference proteome</keyword>
<feature type="transmembrane region" description="Helical" evidence="6">
    <location>
        <begin position="426"/>
        <end position="453"/>
    </location>
</feature>
<keyword evidence="3 6" id="KW-0812">Transmembrane</keyword>
<dbReference type="Pfam" id="PF13567">
    <property type="entry name" value="DUF4131"/>
    <property type="match status" value="1"/>
</dbReference>
<dbReference type="Pfam" id="PF03772">
    <property type="entry name" value="Competence"/>
    <property type="match status" value="1"/>
</dbReference>
<comment type="subcellular location">
    <subcellularLocation>
        <location evidence="1">Cell membrane</location>
        <topology evidence="1">Multi-pass membrane protein</topology>
    </subcellularLocation>
</comment>
<evidence type="ECO:0000313" key="10">
    <source>
        <dbReference type="Proteomes" id="UP001245285"/>
    </source>
</evidence>
<evidence type="ECO:0000256" key="5">
    <source>
        <dbReference type="ARBA" id="ARBA00023136"/>
    </source>
</evidence>
<accession>A0ABU3CHD3</accession>
<organism evidence="9 10">
    <name type="scientific">Autumnicola lenta</name>
    <dbReference type="NCBI Taxonomy" id="3075593"/>
    <lineage>
        <taxon>Bacteria</taxon>
        <taxon>Pseudomonadati</taxon>
        <taxon>Bacteroidota</taxon>
        <taxon>Flavobacteriia</taxon>
        <taxon>Flavobacteriales</taxon>
        <taxon>Flavobacteriaceae</taxon>
        <taxon>Autumnicola</taxon>
    </lineage>
</organism>
<evidence type="ECO:0000259" key="8">
    <source>
        <dbReference type="Pfam" id="PF13567"/>
    </source>
</evidence>
<feature type="transmembrane region" description="Helical" evidence="6">
    <location>
        <begin position="518"/>
        <end position="535"/>
    </location>
</feature>
<evidence type="ECO:0000256" key="1">
    <source>
        <dbReference type="ARBA" id="ARBA00004651"/>
    </source>
</evidence>
<proteinExistence type="predicted"/>
<gene>
    <name evidence="9" type="ORF">RM545_03600</name>
</gene>
<keyword evidence="5 6" id="KW-0472">Membrane</keyword>
<keyword evidence="2" id="KW-1003">Cell membrane</keyword>
<evidence type="ECO:0000313" key="9">
    <source>
        <dbReference type="EMBL" id="MDT0645764.1"/>
    </source>
</evidence>
<feature type="transmembrane region" description="Helical" evidence="6">
    <location>
        <begin position="397"/>
        <end position="420"/>
    </location>
</feature>
<dbReference type="PANTHER" id="PTHR30619">
    <property type="entry name" value="DNA INTERNALIZATION/COMPETENCE PROTEIN COMEC/REC2"/>
    <property type="match status" value="1"/>
</dbReference>
<reference evidence="9 10" key="1">
    <citation type="submission" date="2023-09" db="EMBL/GenBank/DDBJ databases">
        <authorList>
            <person name="Rey-Velasco X."/>
        </authorList>
    </citation>
    <scope>NUCLEOTIDE SEQUENCE [LARGE SCALE GENOMIC DNA]</scope>
    <source>
        <strain evidence="9 10">F260</strain>
    </source>
</reference>
<comment type="caution">
    <text evidence="9">The sequence shown here is derived from an EMBL/GenBank/DDBJ whole genome shotgun (WGS) entry which is preliminary data.</text>
</comment>
<keyword evidence="4 6" id="KW-1133">Transmembrane helix</keyword>